<feature type="non-terminal residue" evidence="1">
    <location>
        <position position="1"/>
    </location>
</feature>
<dbReference type="Proteomes" id="UP000681720">
    <property type="component" value="Unassembled WGS sequence"/>
</dbReference>
<evidence type="ECO:0000313" key="2">
    <source>
        <dbReference type="EMBL" id="CAF5145322.1"/>
    </source>
</evidence>
<dbReference type="EMBL" id="CAJOBJ010282283">
    <property type="protein sequence ID" value="CAF5145322.1"/>
    <property type="molecule type" value="Genomic_DNA"/>
</dbReference>
<proteinExistence type="predicted"/>
<reference evidence="1" key="1">
    <citation type="submission" date="2021-02" db="EMBL/GenBank/DDBJ databases">
        <authorList>
            <person name="Nowell W R."/>
        </authorList>
    </citation>
    <scope>NUCLEOTIDE SEQUENCE</scope>
</reference>
<gene>
    <name evidence="1" type="ORF">BYL167_LOCUS66832</name>
    <name evidence="2" type="ORF">GIL414_LOCUS64731</name>
</gene>
<dbReference type="Proteomes" id="UP000681967">
    <property type="component" value="Unassembled WGS sequence"/>
</dbReference>
<comment type="caution">
    <text evidence="1">The sequence shown here is derived from an EMBL/GenBank/DDBJ whole genome shotgun (WGS) entry which is preliminary data.</text>
</comment>
<evidence type="ECO:0000313" key="1">
    <source>
        <dbReference type="EMBL" id="CAF5119322.1"/>
    </source>
</evidence>
<dbReference type="AlphaFoldDB" id="A0A8S3FDN4"/>
<evidence type="ECO:0008006" key="4">
    <source>
        <dbReference type="Google" id="ProtNLM"/>
    </source>
</evidence>
<accession>A0A8S3FDN4</accession>
<evidence type="ECO:0000313" key="3">
    <source>
        <dbReference type="Proteomes" id="UP000681967"/>
    </source>
</evidence>
<feature type="non-terminal residue" evidence="1">
    <location>
        <position position="182"/>
    </location>
</feature>
<name>A0A8S3FDN4_9BILA</name>
<protein>
    <recommendedName>
        <fullName evidence="4">Mon2/Sec7/BIG1-like HDS domain-containing protein</fullName>
    </recommendedName>
</protein>
<sequence length="182" mass="20853">IVNSLCELVELNTNAIMSGWRSIFACLKTVKIEQHRRSIEMNTTTSKDKQHDENETEQAGVELYRVNAILEVLEAFFSCENLNVISQASVDCLQCLFCYLREPEPFTPMVNSPFGDSFDENDEEHNQIELVLPALNMIQKFTTIFIHCYVTSSNYVFATKKRARQFESTSFTNSTFSNFSST</sequence>
<organism evidence="1 3">
    <name type="scientific">Rotaria magnacalcarata</name>
    <dbReference type="NCBI Taxonomy" id="392030"/>
    <lineage>
        <taxon>Eukaryota</taxon>
        <taxon>Metazoa</taxon>
        <taxon>Spiralia</taxon>
        <taxon>Gnathifera</taxon>
        <taxon>Rotifera</taxon>
        <taxon>Eurotatoria</taxon>
        <taxon>Bdelloidea</taxon>
        <taxon>Philodinida</taxon>
        <taxon>Philodinidae</taxon>
        <taxon>Rotaria</taxon>
    </lineage>
</organism>
<dbReference type="EMBL" id="CAJOBH010244148">
    <property type="protein sequence ID" value="CAF5119322.1"/>
    <property type="molecule type" value="Genomic_DNA"/>
</dbReference>